<comment type="caution">
    <text evidence="1">The sequence shown here is derived from an EMBL/GenBank/DDBJ whole genome shotgun (WGS) entry which is preliminary data.</text>
</comment>
<dbReference type="EMBL" id="AJAT01000017">
    <property type="protein sequence ID" value="EOL42026.1"/>
    <property type="molecule type" value="Genomic_DNA"/>
</dbReference>
<dbReference type="eggNOG" id="ENOG50306SB">
    <property type="taxonomic scope" value="Bacteria"/>
</dbReference>
<dbReference type="AlphaFoldDB" id="R3W3J6"/>
<dbReference type="RefSeq" id="WP_010769018.1">
    <property type="nucleotide sequence ID" value="NZ_ASWE01000001.1"/>
</dbReference>
<evidence type="ECO:0000313" key="1">
    <source>
        <dbReference type="EMBL" id="EOL42026.1"/>
    </source>
</evidence>
<protein>
    <recommendedName>
        <fullName evidence="3">HTH cro/C1-type domain-containing protein</fullName>
    </recommendedName>
</protein>
<dbReference type="Proteomes" id="UP000013785">
    <property type="component" value="Unassembled WGS sequence"/>
</dbReference>
<evidence type="ECO:0000313" key="2">
    <source>
        <dbReference type="Proteomes" id="UP000013785"/>
    </source>
</evidence>
<proteinExistence type="predicted"/>
<name>R3W3J6_9ENTE</name>
<sequence>MSDIMKVFWSNVDWHRKNKKCNWADLIGSREINMEKGIYPNVSLKKIQSIAEDLNIDDYAILFEELED</sequence>
<gene>
    <name evidence="1" type="ORF">UC3_02374</name>
</gene>
<keyword evidence="2" id="KW-1185">Reference proteome</keyword>
<accession>R3W3J6</accession>
<organism evidence="1 2">
    <name type="scientific">Enterococcus phoeniculicola ATCC BAA-412</name>
    <dbReference type="NCBI Taxonomy" id="1158610"/>
    <lineage>
        <taxon>Bacteria</taxon>
        <taxon>Bacillati</taxon>
        <taxon>Bacillota</taxon>
        <taxon>Bacilli</taxon>
        <taxon>Lactobacillales</taxon>
        <taxon>Enterococcaceae</taxon>
        <taxon>Enterococcus</taxon>
    </lineage>
</organism>
<dbReference type="PATRIC" id="fig|1158610.3.peg.2350"/>
<reference evidence="1 2" key="1">
    <citation type="submission" date="2013-02" db="EMBL/GenBank/DDBJ databases">
        <title>The Genome Sequence of Enterococcus phoeniculicola BAA-412.</title>
        <authorList>
            <consortium name="The Broad Institute Genome Sequencing Platform"/>
            <consortium name="The Broad Institute Genome Sequencing Center for Infectious Disease"/>
            <person name="Earl A.M."/>
            <person name="Gilmore M.S."/>
            <person name="Lebreton F."/>
            <person name="Walker B."/>
            <person name="Young S.K."/>
            <person name="Zeng Q."/>
            <person name="Gargeya S."/>
            <person name="Fitzgerald M."/>
            <person name="Haas B."/>
            <person name="Abouelleil A."/>
            <person name="Alvarado L."/>
            <person name="Arachchi H.M."/>
            <person name="Berlin A.M."/>
            <person name="Chapman S.B."/>
            <person name="Dewar J."/>
            <person name="Goldberg J."/>
            <person name="Griggs A."/>
            <person name="Gujja S."/>
            <person name="Hansen M."/>
            <person name="Howarth C."/>
            <person name="Imamovic A."/>
            <person name="Larimer J."/>
            <person name="McCowan C."/>
            <person name="Murphy C."/>
            <person name="Neiman D."/>
            <person name="Pearson M."/>
            <person name="Priest M."/>
            <person name="Roberts A."/>
            <person name="Saif S."/>
            <person name="Shea T."/>
            <person name="Sisk P."/>
            <person name="Sykes S."/>
            <person name="Wortman J."/>
            <person name="Nusbaum C."/>
            <person name="Birren B."/>
        </authorList>
    </citation>
    <scope>NUCLEOTIDE SEQUENCE [LARGE SCALE GENOMIC DNA]</scope>
    <source>
        <strain evidence="1 2">ATCC BAA-412</strain>
    </source>
</reference>
<dbReference type="STRING" id="154621.RV11_GL003480"/>
<evidence type="ECO:0008006" key="3">
    <source>
        <dbReference type="Google" id="ProtNLM"/>
    </source>
</evidence>
<dbReference type="HOGENOM" id="CLU_198115_0_0_9"/>